<keyword evidence="2" id="KW-0472">Membrane</keyword>
<protein>
    <submittedName>
        <fullName evidence="3">Uncharacterized protein</fullName>
    </submittedName>
</protein>
<dbReference type="Proteomes" id="UP000240638">
    <property type="component" value="Unassembled WGS sequence"/>
</dbReference>
<evidence type="ECO:0000313" key="3">
    <source>
        <dbReference type="EMBL" id="PTB20622.1"/>
    </source>
</evidence>
<reference evidence="3 4" key="1">
    <citation type="submission" date="2018-03" db="EMBL/GenBank/DDBJ databases">
        <title>Whole genome analyses suggest that Burkholderia sensu lato contains two further novel genera in the rhizoxinica-symbiotica group Mycetohabitans gen. nov., and Trinickia gen. nov.: implications for the evolution of diazotrophy and nodulation in the Burkholderiaceae.</title>
        <authorList>
            <person name="Estrada De Los Santos P."/>
            <person name="Palmer M."/>
            <person name="Chavez-Ramirez B."/>
            <person name="Steenkamp E.T."/>
            <person name="Hirsch A.M."/>
            <person name="Manyaka P."/>
            <person name="Maluk M."/>
            <person name="Lafos M."/>
            <person name="Crook M."/>
            <person name="Gross E."/>
            <person name="Simon M.F."/>
            <person name="Bueno Dos Reis Junior F."/>
            <person name="Poole P.S."/>
            <person name="Venter S.N."/>
            <person name="James E.K."/>
        </authorList>
    </citation>
    <scope>NUCLEOTIDE SEQUENCE [LARGE SCALE GENOMIC DNA]</scope>
    <source>
        <strain evidence="3 4">JPY-366</strain>
    </source>
</reference>
<evidence type="ECO:0000256" key="1">
    <source>
        <dbReference type="SAM" id="MobiDB-lite"/>
    </source>
</evidence>
<evidence type="ECO:0000256" key="2">
    <source>
        <dbReference type="SAM" id="Phobius"/>
    </source>
</evidence>
<dbReference type="EMBL" id="PYUC01000005">
    <property type="protein sequence ID" value="PTB20622.1"/>
    <property type="molecule type" value="Genomic_DNA"/>
</dbReference>
<gene>
    <name evidence="3" type="ORF">C9I57_12395</name>
</gene>
<organism evidence="3 4">
    <name type="scientific">Trinickia symbiotica</name>
    <dbReference type="NCBI Taxonomy" id="863227"/>
    <lineage>
        <taxon>Bacteria</taxon>
        <taxon>Pseudomonadati</taxon>
        <taxon>Pseudomonadota</taxon>
        <taxon>Betaproteobacteria</taxon>
        <taxon>Burkholderiales</taxon>
        <taxon>Burkholderiaceae</taxon>
        <taxon>Trinickia</taxon>
    </lineage>
</organism>
<dbReference type="AlphaFoldDB" id="A0A2T3XVX5"/>
<sequence>MLRENQKNTSSKGVLIVTGGASWPARRTRGSRAARIAHYARALLAFIAFAGCTYAHATDTDLAKGPCAKVDAGYAFDDSVRGTFGSPSPVEACIDVSHAQDDGPRRLRIFVGGKRVVSDDAVAMGPDEGGVRGDPFQPLQIRGGSVIVQNAGGGGTEGWTETWHLTMRNGQWIVAGWDEESSDMHSAADGGGESHTSVNALTGDIHDSYDPPGDGDHAAKRSSSHICKLPPEWHSPAITQVAAIRDRSWYCDEKLAKPLDSGS</sequence>
<feature type="region of interest" description="Disordered" evidence="1">
    <location>
        <begin position="182"/>
        <end position="223"/>
    </location>
</feature>
<name>A0A2T3XVX5_9BURK</name>
<proteinExistence type="predicted"/>
<evidence type="ECO:0000313" key="4">
    <source>
        <dbReference type="Proteomes" id="UP000240638"/>
    </source>
</evidence>
<keyword evidence="2" id="KW-0812">Transmembrane</keyword>
<comment type="caution">
    <text evidence="3">The sequence shown here is derived from an EMBL/GenBank/DDBJ whole genome shotgun (WGS) entry which is preliminary data.</text>
</comment>
<feature type="transmembrane region" description="Helical" evidence="2">
    <location>
        <begin position="36"/>
        <end position="57"/>
    </location>
</feature>
<accession>A0A2T3XVX5</accession>
<feature type="compositionally biased region" description="Basic and acidic residues" evidence="1">
    <location>
        <begin position="204"/>
        <end position="219"/>
    </location>
</feature>
<keyword evidence="2" id="KW-1133">Transmembrane helix</keyword>